<proteinExistence type="predicted"/>
<evidence type="ECO:0000313" key="3">
    <source>
        <dbReference type="Proteomes" id="UP001229251"/>
    </source>
</evidence>
<keyword evidence="1" id="KW-1133">Transmembrane helix</keyword>
<reference evidence="2" key="1">
    <citation type="submission" date="2023-05" db="EMBL/GenBank/DDBJ databases">
        <title>Cataloging the Phylogenetic Diversity of Human Bladder Bacteria.</title>
        <authorList>
            <person name="Du J."/>
        </authorList>
    </citation>
    <scope>NUCLEOTIDE SEQUENCE</scope>
    <source>
        <strain evidence="2">UMB1231</strain>
    </source>
</reference>
<accession>A0AAJ1Q5Z8</accession>
<keyword evidence="1" id="KW-0472">Membrane</keyword>
<organism evidence="2 3">
    <name type="scientific">Facklamia hominis</name>
    <dbReference type="NCBI Taxonomy" id="178214"/>
    <lineage>
        <taxon>Bacteria</taxon>
        <taxon>Bacillati</taxon>
        <taxon>Bacillota</taxon>
        <taxon>Bacilli</taxon>
        <taxon>Lactobacillales</taxon>
        <taxon>Aerococcaceae</taxon>
        <taxon>Facklamia</taxon>
    </lineage>
</organism>
<evidence type="ECO:0000256" key="1">
    <source>
        <dbReference type="SAM" id="Phobius"/>
    </source>
</evidence>
<evidence type="ECO:0000313" key="2">
    <source>
        <dbReference type="EMBL" id="MDK7188080.1"/>
    </source>
</evidence>
<dbReference type="SUPFAM" id="SSF53807">
    <property type="entry name" value="Helical backbone' metal receptor"/>
    <property type="match status" value="1"/>
</dbReference>
<dbReference type="RefSeq" id="WP_129753265.1">
    <property type="nucleotide sequence ID" value="NZ_CP138857.1"/>
</dbReference>
<dbReference type="Proteomes" id="UP001229251">
    <property type="component" value="Unassembled WGS sequence"/>
</dbReference>
<keyword evidence="1" id="KW-0812">Transmembrane</keyword>
<gene>
    <name evidence="2" type="ORF">QP433_08870</name>
</gene>
<dbReference type="EMBL" id="JASOOE010000024">
    <property type="protein sequence ID" value="MDK7188080.1"/>
    <property type="molecule type" value="Genomic_DNA"/>
</dbReference>
<dbReference type="Gene3D" id="3.40.50.1980">
    <property type="entry name" value="Nitrogenase molybdenum iron protein domain"/>
    <property type="match status" value="1"/>
</dbReference>
<name>A0AAJ1Q5Z8_9LACT</name>
<feature type="transmembrane region" description="Helical" evidence="1">
    <location>
        <begin position="130"/>
        <end position="151"/>
    </location>
</feature>
<protein>
    <submittedName>
        <fullName evidence="2">Uncharacterized protein</fullName>
    </submittedName>
</protein>
<sequence>MKMLKTNQDKVNEHSDINGKLFAFIIVDPSDTSVIYVLSKSDTRTNYVKDFGLVDSDVVANTETDDYMFELSAENAEQFNDADILVVFSDENILEHIHSDSLLSEIEAVKKGAVAVLPNVSILSGSPQRLLLSPLFVWYIYSLQIIIQMIWATDFLQSSLIIFENLRVEITEAYTSNKEAGNACSCYGYGQILSMKGHHYEFWII</sequence>
<comment type="caution">
    <text evidence="2">The sequence shown here is derived from an EMBL/GenBank/DDBJ whole genome shotgun (WGS) entry which is preliminary data.</text>
</comment>
<dbReference type="AlphaFoldDB" id="A0AAJ1Q5Z8"/>